<evidence type="ECO:0000256" key="8">
    <source>
        <dbReference type="RuleBase" id="RU361216"/>
    </source>
</evidence>
<feature type="transmembrane region" description="Helical" evidence="8">
    <location>
        <begin position="21"/>
        <end position="42"/>
    </location>
</feature>
<feature type="transmembrane region" description="Helical" evidence="8">
    <location>
        <begin position="249"/>
        <end position="270"/>
    </location>
</feature>
<organism evidence="9 10">
    <name type="scientific">Brachionus plicatilis</name>
    <name type="common">Marine rotifer</name>
    <name type="synonym">Brachionus muelleri</name>
    <dbReference type="NCBI Taxonomy" id="10195"/>
    <lineage>
        <taxon>Eukaryota</taxon>
        <taxon>Metazoa</taxon>
        <taxon>Spiralia</taxon>
        <taxon>Gnathifera</taxon>
        <taxon>Rotifera</taxon>
        <taxon>Eurotatoria</taxon>
        <taxon>Monogononta</taxon>
        <taxon>Pseudotrocha</taxon>
        <taxon>Ploima</taxon>
        <taxon>Brachionidae</taxon>
        <taxon>Brachionus</taxon>
    </lineage>
</organism>
<feature type="transmembrane region" description="Helical" evidence="8">
    <location>
        <begin position="389"/>
        <end position="411"/>
    </location>
</feature>
<keyword evidence="5 8" id="KW-1133">Transmembrane helix</keyword>
<dbReference type="PANTHER" id="PTHR11958">
    <property type="entry name" value="SODIUM/DICARBOXYLATE SYMPORTER-RELATED"/>
    <property type="match status" value="1"/>
</dbReference>
<dbReference type="GO" id="GO:0005313">
    <property type="term" value="F:L-glutamate transmembrane transporter activity"/>
    <property type="evidence" value="ECO:0007669"/>
    <property type="project" value="TreeGrafter"/>
</dbReference>
<accession>A0A3M7RX46</accession>
<comment type="similarity">
    <text evidence="8">Belongs to the dicarboxylate/amino acid:cation symporter (DAACS) (TC 2.A.23) family.</text>
</comment>
<comment type="caution">
    <text evidence="9">The sequence shown here is derived from an EMBL/GenBank/DDBJ whole genome shotgun (WGS) entry which is preliminary data.</text>
</comment>
<dbReference type="GO" id="GO:0015501">
    <property type="term" value="F:glutamate:sodium symporter activity"/>
    <property type="evidence" value="ECO:0007669"/>
    <property type="project" value="TreeGrafter"/>
</dbReference>
<comment type="subcellular location">
    <subcellularLocation>
        <location evidence="1 8">Membrane</location>
        <topology evidence="1 8">Multi-pass membrane protein</topology>
    </subcellularLocation>
</comment>
<keyword evidence="10" id="KW-1185">Reference proteome</keyword>
<feature type="transmembrane region" description="Helical" evidence="8">
    <location>
        <begin position="99"/>
        <end position="120"/>
    </location>
</feature>
<evidence type="ECO:0000256" key="6">
    <source>
        <dbReference type="ARBA" id="ARBA00023136"/>
    </source>
</evidence>
<dbReference type="Pfam" id="PF00375">
    <property type="entry name" value="SDF"/>
    <property type="match status" value="1"/>
</dbReference>
<gene>
    <name evidence="9" type="ORF">BpHYR1_008392</name>
</gene>
<dbReference type="GO" id="GO:0015175">
    <property type="term" value="F:neutral L-amino acid transmembrane transporter activity"/>
    <property type="evidence" value="ECO:0007669"/>
    <property type="project" value="TreeGrafter"/>
</dbReference>
<dbReference type="EMBL" id="REGN01002447">
    <property type="protein sequence ID" value="RNA28020.1"/>
    <property type="molecule type" value="Genomic_DNA"/>
</dbReference>
<keyword evidence="2 8" id="KW-0813">Transport</keyword>
<evidence type="ECO:0000256" key="5">
    <source>
        <dbReference type="ARBA" id="ARBA00022989"/>
    </source>
</evidence>
<dbReference type="Gene3D" id="1.10.3860.10">
    <property type="entry name" value="Sodium:dicarboxylate symporter"/>
    <property type="match status" value="1"/>
</dbReference>
<evidence type="ECO:0000256" key="1">
    <source>
        <dbReference type="ARBA" id="ARBA00004141"/>
    </source>
</evidence>
<dbReference type="InterPro" id="IPR001991">
    <property type="entry name" value="Na-dicarboxylate_symporter"/>
</dbReference>
<evidence type="ECO:0000256" key="7">
    <source>
        <dbReference type="ARBA" id="ARBA00023180"/>
    </source>
</evidence>
<evidence type="ECO:0000256" key="3">
    <source>
        <dbReference type="ARBA" id="ARBA00022692"/>
    </source>
</evidence>
<dbReference type="PRINTS" id="PR00173">
    <property type="entry name" value="EDTRNSPORT"/>
</dbReference>
<keyword evidence="6 8" id="KW-0472">Membrane</keyword>
<feature type="transmembrane region" description="Helical" evidence="8">
    <location>
        <begin position="62"/>
        <end position="87"/>
    </location>
</feature>
<keyword evidence="7" id="KW-0325">Glycoprotein</keyword>
<dbReference type="InterPro" id="IPR050746">
    <property type="entry name" value="DAACS"/>
</dbReference>
<dbReference type="GO" id="GO:0005886">
    <property type="term" value="C:plasma membrane"/>
    <property type="evidence" value="ECO:0007669"/>
    <property type="project" value="TreeGrafter"/>
</dbReference>
<reference evidence="9 10" key="1">
    <citation type="journal article" date="2018" name="Sci. Rep.">
        <title>Genomic signatures of local adaptation to the degree of environmental predictability in rotifers.</title>
        <authorList>
            <person name="Franch-Gras L."/>
            <person name="Hahn C."/>
            <person name="Garcia-Roger E.M."/>
            <person name="Carmona M.J."/>
            <person name="Serra M."/>
            <person name="Gomez A."/>
        </authorList>
    </citation>
    <scope>NUCLEOTIDE SEQUENCE [LARGE SCALE GENOMIC DNA]</scope>
    <source>
        <strain evidence="9">HYR1</strain>
    </source>
</reference>
<name>A0A3M7RX46_BRAPC</name>
<dbReference type="InterPro" id="IPR018107">
    <property type="entry name" value="Na-dicarboxylate_symporter_CS"/>
</dbReference>
<evidence type="ECO:0000256" key="4">
    <source>
        <dbReference type="ARBA" id="ARBA00022847"/>
    </source>
</evidence>
<sequence length="502" mass="55544">MTKPNISSRILPDFVRRQSRRNILLCLTALGALTGVLFGFTLRATTDFKPPVKNYFGTPGYLFIRALKFLILPLITTNIITAIGGLSTQKTGKIAIRTFLFYLTTTFSAVIVGLVLVTTIRPGELGKNAFETNTPKPFIFKRATIIDNFVYILKNLIPENMIEMGFEVLETKILPRYKTVYNYSNITNENKSIRVIDYYEPVDDRKRGINVLGLVLFSLTFGAMLAKVGPKGHTVLEFFEGLNAVFAKIMQLVMTCSPLAICSLVCRIILEMEDPKVVFRGLSYYMLTVLLGLAVQGLIVLPVVYVIVTGKSIFQFAKNMYRALISAFGSASSAATLPVTYKCIEERNKISKLVSRFVLPVGATVNLDGTALYEAVASIFIAQISEIELTLLDLILTSLTATLATMGAAGIPSAGLVTLLVVLSALNIPASQITLIFAVDWILDRFRTMINVWGDAVATACVAHLSKKEIEQYEKNLSSKNMPSISSDFYQLNEIFDQKYPF</sequence>
<dbReference type="STRING" id="10195.A0A3M7RX46"/>
<evidence type="ECO:0000256" key="2">
    <source>
        <dbReference type="ARBA" id="ARBA00022448"/>
    </source>
</evidence>
<proteinExistence type="inferred from homology"/>
<feature type="transmembrane region" description="Helical" evidence="8">
    <location>
        <begin position="417"/>
        <end position="443"/>
    </location>
</feature>
<protein>
    <recommendedName>
        <fullName evidence="8">Amino acid transporter</fullName>
    </recommendedName>
</protein>
<evidence type="ECO:0000313" key="10">
    <source>
        <dbReference type="Proteomes" id="UP000276133"/>
    </source>
</evidence>
<dbReference type="PANTHER" id="PTHR11958:SF63">
    <property type="entry name" value="AMINO ACID TRANSPORTER"/>
    <property type="match status" value="1"/>
</dbReference>
<dbReference type="PROSITE" id="PS00714">
    <property type="entry name" value="NA_DICARBOXYL_SYMP_2"/>
    <property type="match status" value="1"/>
</dbReference>
<dbReference type="OrthoDB" id="5877963at2759"/>
<dbReference type="AlphaFoldDB" id="A0A3M7RX46"/>
<feature type="transmembrane region" description="Helical" evidence="8">
    <location>
        <begin position="282"/>
        <end position="308"/>
    </location>
</feature>
<feature type="transmembrane region" description="Helical" evidence="8">
    <location>
        <begin position="208"/>
        <end position="228"/>
    </location>
</feature>
<evidence type="ECO:0000313" key="9">
    <source>
        <dbReference type="EMBL" id="RNA28020.1"/>
    </source>
</evidence>
<dbReference type="SUPFAM" id="SSF118215">
    <property type="entry name" value="Proton glutamate symport protein"/>
    <property type="match status" value="1"/>
</dbReference>
<dbReference type="Proteomes" id="UP000276133">
    <property type="component" value="Unassembled WGS sequence"/>
</dbReference>
<keyword evidence="3 8" id="KW-0812">Transmembrane</keyword>
<dbReference type="InterPro" id="IPR036458">
    <property type="entry name" value="Na:dicarbo_symporter_sf"/>
</dbReference>
<keyword evidence="4 8" id="KW-0769">Symport</keyword>